<accession>A0ABV7YIQ5</accession>
<gene>
    <name evidence="2" type="ORF">ACFOUW_26835</name>
</gene>
<evidence type="ECO:0000256" key="1">
    <source>
        <dbReference type="SAM" id="MobiDB-lite"/>
    </source>
</evidence>
<sequence length="73" mass="7881">MSSSKQAGTPSGPPMEKEELLTRPDAVFPIVVDPGVTRLRWRSCQSAVVDMMLAGPGKDATCPAFTAARFWKT</sequence>
<dbReference type="Proteomes" id="UP001595699">
    <property type="component" value="Unassembled WGS sequence"/>
</dbReference>
<name>A0ABV7YIQ5_9ACTN</name>
<evidence type="ECO:0000313" key="2">
    <source>
        <dbReference type="EMBL" id="MFC3764481.1"/>
    </source>
</evidence>
<comment type="caution">
    <text evidence="2">The sequence shown here is derived from an EMBL/GenBank/DDBJ whole genome shotgun (WGS) entry which is preliminary data.</text>
</comment>
<protein>
    <submittedName>
        <fullName evidence="2">Uncharacterized protein</fullName>
    </submittedName>
</protein>
<reference evidence="3" key="1">
    <citation type="journal article" date="2019" name="Int. J. Syst. Evol. Microbiol.">
        <title>The Global Catalogue of Microorganisms (GCM) 10K type strain sequencing project: providing services to taxonomists for standard genome sequencing and annotation.</title>
        <authorList>
            <consortium name="The Broad Institute Genomics Platform"/>
            <consortium name="The Broad Institute Genome Sequencing Center for Infectious Disease"/>
            <person name="Wu L."/>
            <person name="Ma J."/>
        </authorList>
    </citation>
    <scope>NUCLEOTIDE SEQUENCE [LARGE SCALE GENOMIC DNA]</scope>
    <source>
        <strain evidence="3">CGMCC 4.7241</strain>
    </source>
</reference>
<dbReference type="EMBL" id="JBHRZH010000027">
    <property type="protein sequence ID" value="MFC3764481.1"/>
    <property type="molecule type" value="Genomic_DNA"/>
</dbReference>
<proteinExistence type="predicted"/>
<dbReference type="RefSeq" id="WP_205121416.1">
    <property type="nucleotide sequence ID" value="NZ_JAFBCM010000001.1"/>
</dbReference>
<organism evidence="2 3">
    <name type="scientific">Tenggerimyces flavus</name>
    <dbReference type="NCBI Taxonomy" id="1708749"/>
    <lineage>
        <taxon>Bacteria</taxon>
        <taxon>Bacillati</taxon>
        <taxon>Actinomycetota</taxon>
        <taxon>Actinomycetes</taxon>
        <taxon>Propionibacteriales</taxon>
        <taxon>Nocardioidaceae</taxon>
        <taxon>Tenggerimyces</taxon>
    </lineage>
</organism>
<evidence type="ECO:0000313" key="3">
    <source>
        <dbReference type="Proteomes" id="UP001595699"/>
    </source>
</evidence>
<feature type="region of interest" description="Disordered" evidence="1">
    <location>
        <begin position="1"/>
        <end position="21"/>
    </location>
</feature>
<keyword evidence="3" id="KW-1185">Reference proteome</keyword>